<dbReference type="PANTHER" id="PTHR36836">
    <property type="entry name" value="COLANIC ACID BIOSYNTHESIS PROTEIN WCAK"/>
    <property type="match status" value="1"/>
</dbReference>
<comment type="caution">
    <text evidence="3">The sequence shown here is derived from an EMBL/GenBank/DDBJ whole genome shotgun (WGS) entry which is preliminary data.</text>
</comment>
<proteinExistence type="predicted"/>
<dbReference type="EMBL" id="JAAWWK010000009">
    <property type="protein sequence ID" value="NKI19560.1"/>
    <property type="molecule type" value="Genomic_DNA"/>
</dbReference>
<name>A0ABX1GKR3_9GAMM</name>
<organism evidence="3 4">
    <name type="scientific">Spongiibacter thalassae</name>
    <dbReference type="NCBI Taxonomy" id="2721624"/>
    <lineage>
        <taxon>Bacteria</taxon>
        <taxon>Pseudomonadati</taxon>
        <taxon>Pseudomonadota</taxon>
        <taxon>Gammaproteobacteria</taxon>
        <taxon>Cellvibrionales</taxon>
        <taxon>Spongiibacteraceae</taxon>
        <taxon>Spongiibacter</taxon>
    </lineage>
</organism>
<evidence type="ECO:0000313" key="3">
    <source>
        <dbReference type="EMBL" id="NKI19560.1"/>
    </source>
</evidence>
<reference evidence="3 4" key="1">
    <citation type="submission" date="2020-04" db="EMBL/GenBank/DDBJ databases">
        <authorList>
            <person name="Yoon J."/>
        </authorList>
    </citation>
    <scope>NUCLEOTIDE SEQUENCE [LARGE SCALE GENOMIC DNA]</scope>
    <source>
        <strain evidence="3 4">KMU-166</strain>
    </source>
</reference>
<accession>A0ABX1GKR3</accession>
<evidence type="ECO:0000313" key="4">
    <source>
        <dbReference type="Proteomes" id="UP000765845"/>
    </source>
</evidence>
<sequence length="424" mass="48514">MSSKALIIDYWSDYNRGDAMMQVAILQLIKQWPADVVLDSGCNEFREFSKQLDETTKVGDVSFYPSPKLSYFFRGEGKFQILLNKLCLIANVFVFHFFYLLNAVGLKTLLPKSVRSFFQQVKNADVIIWNGRNFRSNKKFFEFFEFFDLCCAAIAALYMGKKVYALGVSIWLPKSRIGLLLLRAVFSRCATVYAREDISLEVLQREIIPTYKNKCAYLPDLSFFYMKNNLEENEDLRSEGIYTIGIVPKDPVRRNSVSLQEYSNYIVRIAEAVISELAEGREIQFKFVNQAVLDNEPNEEAVAIISEALCPLGVIVDPMRRPMLSDLSEAYRSCDFVISSRMHGCIMSAYLGRPFIGIPYDAGAKWGILQRLGECVLVPMEDIGGKREDFTLLIERSQKFSPKNRMLQESDEIESIIQNVIGLR</sequence>
<evidence type="ECO:0000259" key="2">
    <source>
        <dbReference type="Pfam" id="PF04230"/>
    </source>
</evidence>
<keyword evidence="1" id="KW-0812">Transmembrane</keyword>
<evidence type="ECO:0000256" key="1">
    <source>
        <dbReference type="SAM" id="Phobius"/>
    </source>
</evidence>
<keyword evidence="1" id="KW-1133">Transmembrane helix</keyword>
<dbReference type="RefSeq" id="WP_168452084.1">
    <property type="nucleotide sequence ID" value="NZ_JAAWWK010000009.1"/>
</dbReference>
<keyword evidence="4" id="KW-1185">Reference proteome</keyword>
<feature type="transmembrane region" description="Helical" evidence="1">
    <location>
        <begin position="82"/>
        <end position="101"/>
    </location>
</feature>
<dbReference type="Proteomes" id="UP000765845">
    <property type="component" value="Unassembled WGS sequence"/>
</dbReference>
<keyword evidence="3" id="KW-0808">Transferase</keyword>
<keyword evidence="1" id="KW-0472">Membrane</keyword>
<dbReference type="InterPro" id="IPR007345">
    <property type="entry name" value="Polysacch_pyruvyl_Trfase"/>
</dbReference>
<dbReference type="GO" id="GO:0016740">
    <property type="term" value="F:transferase activity"/>
    <property type="evidence" value="ECO:0007669"/>
    <property type="project" value="UniProtKB-KW"/>
</dbReference>
<dbReference type="PANTHER" id="PTHR36836:SF1">
    <property type="entry name" value="COLANIC ACID BIOSYNTHESIS PROTEIN WCAK"/>
    <property type="match status" value="1"/>
</dbReference>
<protein>
    <submittedName>
        <fullName evidence="3">Polysaccharide pyruvyl transferase family protein</fullName>
    </submittedName>
</protein>
<feature type="domain" description="Polysaccharide pyruvyl transferase" evidence="2">
    <location>
        <begin position="15"/>
        <end position="361"/>
    </location>
</feature>
<dbReference type="Pfam" id="PF04230">
    <property type="entry name" value="PS_pyruv_trans"/>
    <property type="match status" value="1"/>
</dbReference>
<gene>
    <name evidence="3" type="ORF">HCU74_19305</name>
</gene>